<dbReference type="Pfam" id="PF10282">
    <property type="entry name" value="Lactonase"/>
    <property type="match status" value="1"/>
</dbReference>
<proteinExistence type="inferred from homology"/>
<dbReference type="Gene3D" id="2.130.10.10">
    <property type="entry name" value="YVTN repeat-like/Quinoprotein amine dehydrogenase"/>
    <property type="match status" value="1"/>
</dbReference>
<keyword evidence="4" id="KW-1185">Reference proteome</keyword>
<dbReference type="PANTHER" id="PTHR30344">
    <property type="entry name" value="6-PHOSPHOGLUCONOLACTONASE-RELATED"/>
    <property type="match status" value="1"/>
</dbReference>
<accession>A0A553H516</accession>
<dbReference type="GO" id="GO:0017057">
    <property type="term" value="F:6-phosphogluconolactonase activity"/>
    <property type="evidence" value="ECO:0007669"/>
    <property type="project" value="TreeGrafter"/>
</dbReference>
<dbReference type="InterPro" id="IPR019405">
    <property type="entry name" value="Lactonase_7-beta_prop"/>
</dbReference>
<dbReference type="OrthoDB" id="9790815at2"/>
<evidence type="ECO:0000313" key="4">
    <source>
        <dbReference type="Proteomes" id="UP000315235"/>
    </source>
</evidence>
<dbReference type="EMBL" id="VJOY01000001">
    <property type="protein sequence ID" value="TRX76872.1"/>
    <property type="molecule type" value="Genomic_DNA"/>
</dbReference>
<keyword evidence="2" id="KW-0119">Carbohydrate metabolism</keyword>
<dbReference type="Proteomes" id="UP000315235">
    <property type="component" value="Unassembled WGS sequence"/>
</dbReference>
<protein>
    <submittedName>
        <fullName evidence="3">Lactonase family protein</fullName>
    </submittedName>
</protein>
<sequence>MLVGTYTAGSSAGIQVFDFDDRAGHIGERRQEVPCSNPSWLVLSPSADLLYAVHEDSEGRVGCFRRDASGRLEACESQPSEGDHPTHASLAADGRHLFVANYAADREPGVLSVLPVTAEGALLRARHKQIHARGSAIDPERQAHGHVHCVVSDPSGRYLFACDLGADEVVVHRYQPDTEPPLQPASYFEAPPGSGPRHLVFSQDGRFAYLTLELSGELLALAHAEGVLTPLQRLRLAPDGFQGKVAAGALHLSADGRFLYAVDRGEHNHLVVYRVDPDAGRLDLLQRRSCEGQEPREFALSPSGRFLLVANQGSDCIRLFERDPHDGRIGALLQTVSVGAPSDFVFVSLP</sequence>
<organism evidence="3 4">
    <name type="scientific">Pseudomonas mangiferae</name>
    <dbReference type="NCBI Taxonomy" id="2593654"/>
    <lineage>
        <taxon>Bacteria</taxon>
        <taxon>Pseudomonadati</taxon>
        <taxon>Pseudomonadota</taxon>
        <taxon>Gammaproteobacteria</taxon>
        <taxon>Pseudomonadales</taxon>
        <taxon>Pseudomonadaceae</taxon>
        <taxon>Pseudomonas</taxon>
    </lineage>
</organism>
<comment type="caution">
    <text evidence="3">The sequence shown here is derived from an EMBL/GenBank/DDBJ whole genome shotgun (WGS) entry which is preliminary data.</text>
</comment>
<dbReference type="SUPFAM" id="SSF51004">
    <property type="entry name" value="C-terminal (heme d1) domain of cytochrome cd1-nitrite reductase"/>
    <property type="match status" value="1"/>
</dbReference>
<dbReference type="PANTHER" id="PTHR30344:SF1">
    <property type="entry name" value="6-PHOSPHOGLUCONOLACTONASE"/>
    <property type="match status" value="1"/>
</dbReference>
<dbReference type="InterPro" id="IPR011048">
    <property type="entry name" value="Haem_d1_sf"/>
</dbReference>
<dbReference type="InterPro" id="IPR015943">
    <property type="entry name" value="WD40/YVTN_repeat-like_dom_sf"/>
</dbReference>
<gene>
    <name evidence="3" type="ORF">FM069_01115</name>
</gene>
<evidence type="ECO:0000256" key="1">
    <source>
        <dbReference type="ARBA" id="ARBA00005564"/>
    </source>
</evidence>
<keyword evidence="2" id="KW-0313">Glucose metabolism</keyword>
<dbReference type="AlphaFoldDB" id="A0A553H516"/>
<comment type="similarity">
    <text evidence="1">Belongs to the cycloisomerase 2 family.</text>
</comment>
<dbReference type="InterPro" id="IPR050282">
    <property type="entry name" value="Cycloisomerase_2"/>
</dbReference>
<dbReference type="GO" id="GO:0005829">
    <property type="term" value="C:cytosol"/>
    <property type="evidence" value="ECO:0007669"/>
    <property type="project" value="TreeGrafter"/>
</dbReference>
<name>A0A553H516_9PSED</name>
<reference evidence="3 4" key="1">
    <citation type="submission" date="2019-07" db="EMBL/GenBank/DDBJ databases">
        <title>Pseudomonas mangiferae sp. nov., isolated from bark of mango tree in Thailand.</title>
        <authorList>
            <person name="Srisuk N."/>
            <person name="Anurat P."/>
        </authorList>
    </citation>
    <scope>NUCLEOTIDE SEQUENCE [LARGE SCALE GENOMIC DNA]</scope>
    <source>
        <strain evidence="3 4">DMKU_BBB3-04</strain>
    </source>
</reference>
<evidence type="ECO:0000256" key="2">
    <source>
        <dbReference type="ARBA" id="ARBA00022526"/>
    </source>
</evidence>
<dbReference type="GO" id="GO:0006006">
    <property type="term" value="P:glucose metabolic process"/>
    <property type="evidence" value="ECO:0007669"/>
    <property type="project" value="UniProtKB-KW"/>
</dbReference>
<evidence type="ECO:0000313" key="3">
    <source>
        <dbReference type="EMBL" id="TRX76872.1"/>
    </source>
</evidence>